<name>A0AA41MT06_SCICA</name>
<dbReference type="InterPro" id="IPR048509">
    <property type="entry name" value="TMEM106_C"/>
</dbReference>
<dbReference type="EMBL" id="JAATJV010297362">
    <property type="protein sequence ID" value="MBZ3877462.1"/>
    <property type="molecule type" value="Genomic_DNA"/>
</dbReference>
<proteinExistence type="inferred from homology"/>
<feature type="domain" description="Transmembrane protein 106 C-terminal" evidence="8">
    <location>
        <begin position="115"/>
        <end position="190"/>
    </location>
</feature>
<keyword evidence="3 7" id="KW-0812">Transmembrane</keyword>
<dbReference type="PANTHER" id="PTHR28556:SF3">
    <property type="entry name" value="TRANSMEMBRANE PROTEIN 106A"/>
    <property type="match status" value="1"/>
</dbReference>
<evidence type="ECO:0000256" key="4">
    <source>
        <dbReference type="ARBA" id="ARBA00022989"/>
    </source>
</evidence>
<feature type="region of interest" description="Disordered" evidence="6">
    <location>
        <begin position="246"/>
        <end position="269"/>
    </location>
</feature>
<evidence type="ECO:0000256" key="5">
    <source>
        <dbReference type="ARBA" id="ARBA00023136"/>
    </source>
</evidence>
<reference evidence="10" key="1">
    <citation type="submission" date="2020-03" db="EMBL/GenBank/DDBJ databases">
        <title>Studies in the Genomics of Life Span.</title>
        <authorList>
            <person name="Glass D."/>
        </authorList>
    </citation>
    <scope>NUCLEOTIDE SEQUENCE</scope>
    <source>
        <strain evidence="10">SUZIE</strain>
        <tissue evidence="10">Muscle</tissue>
    </source>
</reference>
<evidence type="ECO:0000256" key="2">
    <source>
        <dbReference type="ARBA" id="ARBA00008111"/>
    </source>
</evidence>
<keyword evidence="11" id="KW-1185">Reference proteome</keyword>
<dbReference type="Proteomes" id="UP001166674">
    <property type="component" value="Unassembled WGS sequence"/>
</dbReference>
<keyword evidence="4 7" id="KW-1133">Transmembrane helix</keyword>
<comment type="caution">
    <text evidence="10">The sequence shown here is derived from an EMBL/GenBank/DDBJ whole genome shotgun (WGS) entry which is preliminary data.</text>
</comment>
<dbReference type="InterPro" id="IPR009790">
    <property type="entry name" value="TMEM106"/>
</dbReference>
<organism evidence="10 11">
    <name type="scientific">Sciurus carolinensis</name>
    <name type="common">Eastern gray squirrel</name>
    <dbReference type="NCBI Taxonomy" id="30640"/>
    <lineage>
        <taxon>Eukaryota</taxon>
        <taxon>Metazoa</taxon>
        <taxon>Chordata</taxon>
        <taxon>Craniata</taxon>
        <taxon>Vertebrata</taxon>
        <taxon>Euteleostomi</taxon>
        <taxon>Mammalia</taxon>
        <taxon>Eutheria</taxon>
        <taxon>Euarchontoglires</taxon>
        <taxon>Glires</taxon>
        <taxon>Rodentia</taxon>
        <taxon>Sciuromorpha</taxon>
        <taxon>Sciuridae</taxon>
        <taxon>Sciurinae</taxon>
        <taxon>Sciurini</taxon>
        <taxon>Sciurus</taxon>
    </lineage>
</organism>
<dbReference type="PANTHER" id="PTHR28556">
    <property type="entry name" value="TRANSMEMBRANE PROTEIN 106B"/>
    <property type="match status" value="1"/>
</dbReference>
<dbReference type="Pfam" id="PF21002">
    <property type="entry name" value="TMEM106_N"/>
    <property type="match status" value="1"/>
</dbReference>
<feature type="domain" description="Transmembrane protein 106 N-terminal" evidence="9">
    <location>
        <begin position="2"/>
        <end position="92"/>
    </location>
</feature>
<dbReference type="InterPro" id="IPR048511">
    <property type="entry name" value="TMEM106_N"/>
</dbReference>
<comment type="subcellular location">
    <subcellularLocation>
        <location evidence="1">Endomembrane system</location>
    </subcellularLocation>
</comment>
<evidence type="ECO:0000256" key="3">
    <source>
        <dbReference type="ARBA" id="ARBA00022692"/>
    </source>
</evidence>
<comment type="similarity">
    <text evidence="2">Belongs to the TMEM106 family.</text>
</comment>
<evidence type="ECO:0000313" key="11">
    <source>
        <dbReference type="Proteomes" id="UP001166674"/>
    </source>
</evidence>
<keyword evidence="5 7" id="KW-0472">Membrane</keyword>
<feature type="transmembrane region" description="Helical" evidence="7">
    <location>
        <begin position="93"/>
        <end position="114"/>
    </location>
</feature>
<evidence type="ECO:0000256" key="7">
    <source>
        <dbReference type="SAM" id="Phobius"/>
    </source>
</evidence>
<dbReference type="AlphaFoldDB" id="A0AA41MT06"/>
<sequence length="323" mass="35393">MGEMFSQLGCQKDEIKSILPPNSAIGGKAASYSSIGSSKSFCSCVPCKGAAGANFVTCPTCQGSGEIPRELEKQLVALIPYGDQRLKPRHTKLSVFLAVFICLVTSSSIIFFLFPRSIAVQPAGLNSSTVAFDETDIHLNMTSILNISNTNYYPITVTKLTIEVLHLSLVVGQVSNSLLLHIGPLASEQERLIAAVPVNIYLWGIASPGLSLGLSLLISYWCEGRGVWKFLELRWDNCPWCLGSREQKEGGGRPERTKPPQTAEQGKTCPFPPRHDNKACFLSRGTLTWSHLSHSEQLVFESYEYVDCRGNMSVPHLLIPHPP</sequence>
<accession>A0AA41MT06</accession>
<protein>
    <submittedName>
        <fullName evidence="10">Transmembrane protein 106A</fullName>
    </submittedName>
</protein>
<evidence type="ECO:0000259" key="9">
    <source>
        <dbReference type="Pfam" id="PF21002"/>
    </source>
</evidence>
<evidence type="ECO:0000259" key="8">
    <source>
        <dbReference type="Pfam" id="PF07092"/>
    </source>
</evidence>
<evidence type="ECO:0000313" key="10">
    <source>
        <dbReference type="EMBL" id="MBZ3877462.1"/>
    </source>
</evidence>
<dbReference type="Pfam" id="PF07092">
    <property type="entry name" value="TMEM106"/>
    <property type="match status" value="2"/>
</dbReference>
<evidence type="ECO:0000256" key="1">
    <source>
        <dbReference type="ARBA" id="ARBA00004308"/>
    </source>
</evidence>
<feature type="domain" description="Transmembrane protein 106 C-terminal" evidence="8">
    <location>
        <begin position="283"/>
        <end position="313"/>
    </location>
</feature>
<gene>
    <name evidence="10" type="ORF">SUZIE_143230</name>
</gene>
<dbReference type="GO" id="GO:0012505">
    <property type="term" value="C:endomembrane system"/>
    <property type="evidence" value="ECO:0007669"/>
    <property type="project" value="UniProtKB-SubCell"/>
</dbReference>
<feature type="compositionally biased region" description="Basic and acidic residues" evidence="6">
    <location>
        <begin position="246"/>
        <end position="258"/>
    </location>
</feature>
<evidence type="ECO:0000256" key="6">
    <source>
        <dbReference type="SAM" id="MobiDB-lite"/>
    </source>
</evidence>